<evidence type="ECO:0000256" key="3">
    <source>
        <dbReference type="ARBA" id="ARBA00023139"/>
    </source>
</evidence>
<name>A0ABQ1FXP7_9GAMM</name>
<keyword evidence="2 6" id="KW-0472">Membrane</keyword>
<evidence type="ECO:0000256" key="7">
    <source>
        <dbReference type="SAM" id="MobiDB-lite"/>
    </source>
</evidence>
<dbReference type="Proteomes" id="UP000627464">
    <property type="component" value="Unassembled WGS sequence"/>
</dbReference>
<evidence type="ECO:0000256" key="6">
    <source>
        <dbReference type="HAMAP-Rule" id="MF_01186"/>
    </source>
</evidence>
<dbReference type="PANTHER" id="PTHR38098">
    <property type="entry name" value="LPS-ASSEMBLY LIPOPROTEIN LPTE"/>
    <property type="match status" value="1"/>
</dbReference>
<dbReference type="Pfam" id="PF04390">
    <property type="entry name" value="LptE"/>
    <property type="match status" value="1"/>
</dbReference>
<evidence type="ECO:0000256" key="5">
    <source>
        <dbReference type="ARBA" id="ARBA00023288"/>
    </source>
</evidence>
<evidence type="ECO:0000256" key="2">
    <source>
        <dbReference type="ARBA" id="ARBA00023136"/>
    </source>
</evidence>
<protein>
    <recommendedName>
        <fullName evidence="6">LPS-assembly lipoprotein LptE</fullName>
    </recommendedName>
</protein>
<keyword evidence="3 6" id="KW-0564">Palmitate</keyword>
<dbReference type="PROSITE" id="PS51257">
    <property type="entry name" value="PROKAR_LIPOPROTEIN"/>
    <property type="match status" value="1"/>
</dbReference>
<evidence type="ECO:0000313" key="9">
    <source>
        <dbReference type="Proteomes" id="UP000627464"/>
    </source>
</evidence>
<dbReference type="PANTHER" id="PTHR38098:SF1">
    <property type="entry name" value="LPS-ASSEMBLY LIPOPROTEIN LPTE"/>
    <property type="match status" value="1"/>
</dbReference>
<gene>
    <name evidence="6 8" type="primary">lptE</name>
    <name evidence="8" type="ORF">GCM10011328_02000</name>
</gene>
<reference evidence="9" key="1">
    <citation type="journal article" date="2019" name="Int. J. Syst. Evol. Microbiol.">
        <title>The Global Catalogue of Microorganisms (GCM) 10K type strain sequencing project: providing services to taxonomists for standard genome sequencing and annotation.</title>
        <authorList>
            <consortium name="The Broad Institute Genomics Platform"/>
            <consortium name="The Broad Institute Genome Sequencing Center for Infectious Disease"/>
            <person name="Wu L."/>
            <person name="Ma J."/>
        </authorList>
    </citation>
    <scope>NUCLEOTIDE SEQUENCE [LARGE SCALE GENOMIC DNA]</scope>
    <source>
        <strain evidence="9">CGMCC 1.12806</strain>
    </source>
</reference>
<comment type="function">
    <text evidence="6">Together with LptD, is involved in the assembly of lipopolysaccharide (LPS) at the surface of the outer membrane. Required for the proper assembly of LptD. Binds LPS and may serve as the LPS recognition site at the outer membrane.</text>
</comment>
<evidence type="ECO:0000313" key="8">
    <source>
        <dbReference type="EMBL" id="GGA30973.1"/>
    </source>
</evidence>
<evidence type="ECO:0000256" key="4">
    <source>
        <dbReference type="ARBA" id="ARBA00023237"/>
    </source>
</evidence>
<dbReference type="RefSeq" id="WP_188469531.1">
    <property type="nucleotide sequence ID" value="NZ_BMFZ01000001.1"/>
</dbReference>
<keyword evidence="5 6" id="KW-0449">Lipoprotein</keyword>
<comment type="caution">
    <text evidence="8">The sequence shown here is derived from an EMBL/GenBank/DDBJ whole genome shotgun (WGS) entry which is preliminary data.</text>
</comment>
<dbReference type="InterPro" id="IPR007485">
    <property type="entry name" value="LPS_assembly_LptE"/>
</dbReference>
<keyword evidence="1 6" id="KW-0732">Signal</keyword>
<comment type="subcellular location">
    <subcellularLocation>
        <location evidence="6">Cell outer membrane</location>
        <topology evidence="6">Lipid-anchor</topology>
    </subcellularLocation>
</comment>
<keyword evidence="9" id="KW-1185">Reference proteome</keyword>
<comment type="subunit">
    <text evidence="6">Component of the lipopolysaccharide transport and assembly complex. Interacts with LptD.</text>
</comment>
<dbReference type="HAMAP" id="MF_01186">
    <property type="entry name" value="LPS_assembly_LptE"/>
    <property type="match status" value="1"/>
</dbReference>
<accession>A0ABQ1FXP7</accession>
<evidence type="ECO:0000256" key="1">
    <source>
        <dbReference type="ARBA" id="ARBA00022729"/>
    </source>
</evidence>
<keyword evidence="4 6" id="KW-0998">Cell outer membrane</keyword>
<dbReference type="EMBL" id="BMFZ01000001">
    <property type="protein sequence ID" value="GGA30973.1"/>
    <property type="molecule type" value="Genomic_DNA"/>
</dbReference>
<sequence length="215" mass="23448">MQHRIVMLLLSAAVLITSGCGFHLRGVTNVPDNMKTIVLDSSDPYGPLTRNIRTQLRLNGVTIVDDVKRKDIPSLRILGETSGQTTASIFQDGKTAEYQMEMTVNAQVLLPGKDLYPLQVKVFRSFFDNPLAALAKDNEQDIISQEMRQQAAQQLIRKLLTVRASEKEKQEAAAVDGTPMVITTKSSASEMAEQNGTSVSDGKTVPSKPVSSSAQ</sequence>
<feature type="compositionally biased region" description="Polar residues" evidence="7">
    <location>
        <begin position="181"/>
        <end position="201"/>
    </location>
</feature>
<comment type="similarity">
    <text evidence="6">Belongs to the LptE lipoprotein family.</text>
</comment>
<proteinExistence type="inferred from homology"/>
<dbReference type="Gene3D" id="3.30.160.150">
    <property type="entry name" value="Lipoprotein like domain"/>
    <property type="match status" value="1"/>
</dbReference>
<feature type="region of interest" description="Disordered" evidence="7">
    <location>
        <begin position="168"/>
        <end position="215"/>
    </location>
</feature>
<dbReference type="NCBIfam" id="NF008062">
    <property type="entry name" value="PRK10796.1"/>
    <property type="match status" value="1"/>
</dbReference>
<organism evidence="8 9">
    <name type="scientific">Hafnia psychrotolerans</name>
    <dbReference type="NCBI Taxonomy" id="1477018"/>
    <lineage>
        <taxon>Bacteria</taxon>
        <taxon>Pseudomonadati</taxon>
        <taxon>Pseudomonadota</taxon>
        <taxon>Gammaproteobacteria</taxon>
        <taxon>Enterobacterales</taxon>
        <taxon>Hafniaceae</taxon>
        <taxon>Hafnia</taxon>
    </lineage>
</organism>